<evidence type="ECO:0000256" key="2">
    <source>
        <dbReference type="ARBA" id="ARBA00004882"/>
    </source>
</evidence>
<dbReference type="EMBL" id="CP019791">
    <property type="protein sequence ID" value="AQT67224.1"/>
    <property type="molecule type" value="Genomic_DNA"/>
</dbReference>
<evidence type="ECO:0000259" key="17">
    <source>
        <dbReference type="PROSITE" id="PS51747"/>
    </source>
</evidence>
<dbReference type="Gene3D" id="3.40.140.10">
    <property type="entry name" value="Cytidine Deaminase, domain 2"/>
    <property type="match status" value="1"/>
</dbReference>
<dbReference type="CDD" id="cd01284">
    <property type="entry name" value="Riboflavin_deaminase-reductase"/>
    <property type="match status" value="1"/>
</dbReference>
<evidence type="ECO:0000256" key="11">
    <source>
        <dbReference type="ARBA" id="ARBA00023002"/>
    </source>
</evidence>
<comment type="similarity">
    <text evidence="4 13">In the N-terminal section; belongs to the cytidine and deoxycytidylate deaminase family.</text>
</comment>
<dbReference type="EC" id="1.1.1.193" evidence="13"/>
<dbReference type="PANTHER" id="PTHR38011:SF7">
    <property type="entry name" value="2,5-DIAMINO-6-RIBOSYLAMINO-4(3H)-PYRIMIDINONE 5'-PHOSPHATE REDUCTASE"/>
    <property type="match status" value="1"/>
</dbReference>
<organism evidence="18 19">
    <name type="scientific">Anaerohalosphaera lusitana</name>
    <dbReference type="NCBI Taxonomy" id="1936003"/>
    <lineage>
        <taxon>Bacteria</taxon>
        <taxon>Pseudomonadati</taxon>
        <taxon>Planctomycetota</taxon>
        <taxon>Phycisphaerae</taxon>
        <taxon>Sedimentisphaerales</taxon>
        <taxon>Anaerohalosphaeraceae</taxon>
        <taxon>Anaerohalosphaera</taxon>
    </lineage>
</organism>
<evidence type="ECO:0000256" key="3">
    <source>
        <dbReference type="ARBA" id="ARBA00004910"/>
    </source>
</evidence>
<dbReference type="GO" id="GO:0008835">
    <property type="term" value="F:diaminohydroxyphosphoribosylaminopyrimidine deaminase activity"/>
    <property type="evidence" value="ECO:0007669"/>
    <property type="project" value="UniProtKB-EC"/>
</dbReference>
<feature type="binding site" evidence="15">
    <location>
        <position position="213"/>
    </location>
    <ligand>
        <name>NADP(+)</name>
        <dbReference type="ChEBI" id="CHEBI:58349"/>
    </ligand>
</feature>
<sequence>MSKHEHNKDEHTTADSRFMRMALDLARNGIGSVEPNPAVGCVLVKHGQVIGRGYHKAFGGPHAEVEALSDADAKKNSVRRATAYVTLEPCCHHGKTPPCTDALIEAGVSRVVVAVRDNAPHVAGNGIKALRSAGVSVTTGVLADEAMALNWWFFHYHMTGRPWVICKWAQSIDGKCAFRDSAAHGQWITNAQSRKDVHKTRRRCQAVLVGVGTVITDDPELTARPALERYPARVVLDSSLRTPLKSKLLRPADNETIIITTEQAAKEKADKLAELEATHAKVAKVTADADGKCDLGAVLKLLGKLGMSQMLVEGGPTVHAAFLKAQLANELNIYIAPKILGRTGTADISKAVTKSADMLRLKDVNTRKLGNDTLVSAICAI</sequence>
<dbReference type="PROSITE" id="PS51747">
    <property type="entry name" value="CYT_DCMP_DEAMINASES_2"/>
    <property type="match status" value="1"/>
</dbReference>
<dbReference type="InterPro" id="IPR002734">
    <property type="entry name" value="RibDG_C"/>
</dbReference>
<keyword evidence="10 13" id="KW-0521">NADP</keyword>
<feature type="binding site" evidence="16">
    <location>
        <position position="99"/>
    </location>
    <ligand>
        <name>Zn(2+)</name>
        <dbReference type="ChEBI" id="CHEBI:29105"/>
        <note>catalytic</note>
    </ligand>
</feature>
<feature type="active site" description="Proton donor" evidence="14">
    <location>
        <position position="64"/>
    </location>
</feature>
<feature type="binding site" evidence="15">
    <location>
        <begin position="315"/>
        <end position="321"/>
    </location>
    <ligand>
        <name>NADP(+)</name>
        <dbReference type="ChEBI" id="CHEBI:58349"/>
    </ligand>
</feature>
<evidence type="ECO:0000256" key="15">
    <source>
        <dbReference type="PIRSR" id="PIRSR006769-2"/>
    </source>
</evidence>
<dbReference type="NCBIfam" id="TIGR00227">
    <property type="entry name" value="ribD_Cterm"/>
    <property type="match status" value="1"/>
</dbReference>
<evidence type="ECO:0000256" key="12">
    <source>
        <dbReference type="ARBA" id="ARBA00023268"/>
    </source>
</evidence>
<dbReference type="PANTHER" id="PTHR38011">
    <property type="entry name" value="DIHYDROFOLATE REDUCTASE FAMILY PROTEIN (AFU_ORTHOLOGUE AFUA_8G06820)"/>
    <property type="match status" value="1"/>
</dbReference>
<evidence type="ECO:0000256" key="4">
    <source>
        <dbReference type="ARBA" id="ARBA00005259"/>
    </source>
</evidence>
<accession>A0A1U9NHK1</accession>
<feature type="binding site" evidence="15">
    <location>
        <position position="169"/>
    </location>
    <ligand>
        <name>NADP(+)</name>
        <dbReference type="ChEBI" id="CHEBI:58349"/>
    </ligand>
</feature>
<feature type="binding site" evidence="15">
    <location>
        <position position="221"/>
    </location>
    <ligand>
        <name>NADP(+)</name>
        <dbReference type="ChEBI" id="CHEBI:58349"/>
    </ligand>
</feature>
<dbReference type="GO" id="GO:0050661">
    <property type="term" value="F:NADP binding"/>
    <property type="evidence" value="ECO:0007669"/>
    <property type="project" value="InterPro"/>
</dbReference>
<dbReference type="KEGG" id="alus:STSP2_00367"/>
<comment type="catalytic activity">
    <reaction evidence="13">
        <text>2,5-diamino-6-hydroxy-4-(5-phosphoribosylamino)-pyrimidine + H2O + H(+) = 5-amino-6-(5-phospho-D-ribosylamino)uracil + NH4(+)</text>
        <dbReference type="Rhea" id="RHEA:21868"/>
        <dbReference type="ChEBI" id="CHEBI:15377"/>
        <dbReference type="ChEBI" id="CHEBI:15378"/>
        <dbReference type="ChEBI" id="CHEBI:28938"/>
        <dbReference type="ChEBI" id="CHEBI:58453"/>
        <dbReference type="ChEBI" id="CHEBI:58614"/>
        <dbReference type="EC" id="3.5.4.26"/>
    </reaction>
</comment>
<dbReference type="InterPro" id="IPR011549">
    <property type="entry name" value="RibD_C"/>
</dbReference>
<dbReference type="Gene3D" id="3.40.430.10">
    <property type="entry name" value="Dihydrofolate Reductase, subunit A"/>
    <property type="match status" value="1"/>
</dbReference>
<comment type="catalytic activity">
    <reaction evidence="13">
        <text>5-amino-6-(5-phospho-D-ribitylamino)uracil + NADP(+) = 5-amino-6-(5-phospho-D-ribosylamino)uracil + NADPH + H(+)</text>
        <dbReference type="Rhea" id="RHEA:17845"/>
        <dbReference type="ChEBI" id="CHEBI:15378"/>
        <dbReference type="ChEBI" id="CHEBI:57783"/>
        <dbReference type="ChEBI" id="CHEBI:58349"/>
        <dbReference type="ChEBI" id="CHEBI:58421"/>
        <dbReference type="ChEBI" id="CHEBI:58453"/>
        <dbReference type="EC" id="1.1.1.193"/>
    </reaction>
</comment>
<keyword evidence="19" id="KW-1185">Reference proteome</keyword>
<comment type="similarity">
    <text evidence="5 13">In the C-terminal section; belongs to the HTP reductase family.</text>
</comment>
<dbReference type="InterPro" id="IPR050765">
    <property type="entry name" value="Riboflavin_Biosynth_HTPR"/>
</dbReference>
<evidence type="ECO:0000313" key="19">
    <source>
        <dbReference type="Proteomes" id="UP000189674"/>
    </source>
</evidence>
<keyword evidence="7 13" id="KW-0479">Metal-binding</keyword>
<evidence type="ECO:0000256" key="1">
    <source>
        <dbReference type="ARBA" id="ARBA00002151"/>
    </source>
</evidence>
<dbReference type="InterPro" id="IPR024072">
    <property type="entry name" value="DHFR-like_dom_sf"/>
</dbReference>
<name>A0A1U9NHK1_9BACT</name>
<dbReference type="InterPro" id="IPR016192">
    <property type="entry name" value="APOBEC/CMP_deaminase_Zn-bd"/>
</dbReference>
<keyword evidence="8 13" id="KW-0378">Hydrolase</keyword>
<dbReference type="FunFam" id="3.40.140.10:FF:000025">
    <property type="entry name" value="Riboflavin biosynthesis protein RibD"/>
    <property type="match status" value="1"/>
</dbReference>
<evidence type="ECO:0000256" key="5">
    <source>
        <dbReference type="ARBA" id="ARBA00007417"/>
    </source>
</evidence>
<keyword evidence="11 13" id="KW-0560">Oxidoreductase</keyword>
<dbReference type="GO" id="GO:0008703">
    <property type="term" value="F:5-amino-6-(5-phosphoribosylamino)uracil reductase activity"/>
    <property type="evidence" value="ECO:0007669"/>
    <property type="project" value="UniProtKB-EC"/>
</dbReference>
<dbReference type="GO" id="GO:0009231">
    <property type="term" value="P:riboflavin biosynthetic process"/>
    <property type="evidence" value="ECO:0007669"/>
    <property type="project" value="UniProtKB-UniPathway"/>
</dbReference>
<feature type="domain" description="CMP/dCMP-type deaminase" evidence="17">
    <location>
        <begin position="13"/>
        <end position="138"/>
    </location>
</feature>
<evidence type="ECO:0000256" key="9">
    <source>
        <dbReference type="ARBA" id="ARBA00022833"/>
    </source>
</evidence>
<dbReference type="Proteomes" id="UP000189674">
    <property type="component" value="Chromosome"/>
</dbReference>
<comment type="pathway">
    <text evidence="3 13">Cofactor biosynthesis; riboflavin biosynthesis; 5-amino-6-(D-ribitylamino)uracil from GTP: step 3/4.</text>
</comment>
<dbReference type="RefSeq" id="WP_146659288.1">
    <property type="nucleotide sequence ID" value="NZ_CP019791.1"/>
</dbReference>
<keyword evidence="9 13" id="KW-0862">Zinc</keyword>
<evidence type="ECO:0000256" key="6">
    <source>
        <dbReference type="ARBA" id="ARBA00022619"/>
    </source>
</evidence>
<dbReference type="InterPro" id="IPR002125">
    <property type="entry name" value="CMP_dCMP_dom"/>
</dbReference>
<feature type="binding site" evidence="15">
    <location>
        <position position="217"/>
    </location>
    <ligand>
        <name>NADP(+)</name>
        <dbReference type="ChEBI" id="CHEBI:58349"/>
    </ligand>
</feature>
<dbReference type="EC" id="3.5.4.26" evidence="13"/>
<dbReference type="OrthoDB" id="9800865at2"/>
<comment type="cofactor">
    <cofactor evidence="13 16">
        <name>Zn(2+)</name>
        <dbReference type="ChEBI" id="CHEBI:29105"/>
    </cofactor>
    <text evidence="13 16">Binds 1 zinc ion.</text>
</comment>
<evidence type="ECO:0000256" key="14">
    <source>
        <dbReference type="PIRSR" id="PIRSR006769-1"/>
    </source>
</evidence>
<evidence type="ECO:0000256" key="7">
    <source>
        <dbReference type="ARBA" id="ARBA00022723"/>
    </source>
</evidence>
<evidence type="ECO:0000256" key="16">
    <source>
        <dbReference type="PIRSR" id="PIRSR006769-3"/>
    </source>
</evidence>
<evidence type="ECO:0000256" key="8">
    <source>
        <dbReference type="ARBA" id="ARBA00022801"/>
    </source>
</evidence>
<evidence type="ECO:0000256" key="13">
    <source>
        <dbReference type="PIRNR" id="PIRNR006769"/>
    </source>
</evidence>
<dbReference type="PROSITE" id="PS00903">
    <property type="entry name" value="CYT_DCMP_DEAMINASES_1"/>
    <property type="match status" value="1"/>
</dbReference>
<feature type="binding site" evidence="15">
    <location>
        <position position="313"/>
    </location>
    <ligand>
        <name>substrate</name>
    </ligand>
</feature>
<dbReference type="Pfam" id="PF01872">
    <property type="entry name" value="RibD_C"/>
    <property type="match status" value="1"/>
</dbReference>
<dbReference type="AlphaFoldDB" id="A0A1U9NHK1"/>
<feature type="binding site" evidence="15">
    <location>
        <position position="224"/>
    </location>
    <ligand>
        <name>substrate</name>
    </ligand>
</feature>
<feature type="binding site" evidence="15">
    <location>
        <position position="187"/>
    </location>
    <ligand>
        <name>NADP(+)</name>
        <dbReference type="ChEBI" id="CHEBI:58349"/>
    </ligand>
</feature>
<dbReference type="UniPathway" id="UPA00275">
    <property type="reaction ID" value="UER00401"/>
</dbReference>
<proteinExistence type="inferred from homology"/>
<protein>
    <recommendedName>
        <fullName evidence="13">Riboflavin biosynthesis protein RibD</fullName>
    </recommendedName>
    <domain>
        <recommendedName>
            <fullName evidence="13">Diaminohydroxyphosphoribosylaminopyrimidine deaminase</fullName>
            <shortName evidence="13">DRAP deaminase</shortName>
            <ecNumber evidence="13">3.5.4.26</ecNumber>
        </recommendedName>
        <alternativeName>
            <fullName evidence="13">Riboflavin-specific deaminase</fullName>
        </alternativeName>
    </domain>
    <domain>
        <recommendedName>
            <fullName evidence="13">5-amino-6-(5-phosphoribosylamino)uracil reductase</fullName>
            <ecNumber evidence="13">1.1.1.193</ecNumber>
        </recommendedName>
        <alternativeName>
            <fullName evidence="13">HTP reductase</fullName>
        </alternativeName>
    </domain>
</protein>
<dbReference type="InterPro" id="IPR004794">
    <property type="entry name" value="Eubact_RibD"/>
</dbReference>
<evidence type="ECO:0000256" key="10">
    <source>
        <dbReference type="ARBA" id="ARBA00022857"/>
    </source>
</evidence>
<reference evidence="19" key="1">
    <citation type="submission" date="2017-02" db="EMBL/GenBank/DDBJ databases">
        <title>Comparative genomics and description of representatives of a novel lineage of planctomycetes thriving in anoxic sediments.</title>
        <authorList>
            <person name="Spring S."/>
            <person name="Bunk B."/>
            <person name="Sproer C."/>
        </authorList>
    </citation>
    <scope>NUCLEOTIDE SEQUENCE [LARGE SCALE GENOMIC DNA]</scope>
    <source>
        <strain evidence="19">ST-NAGAB-D1</strain>
    </source>
</reference>
<feature type="binding site" evidence="16">
    <location>
        <position position="62"/>
    </location>
    <ligand>
        <name>Zn(2+)</name>
        <dbReference type="ChEBI" id="CHEBI:29105"/>
        <note>catalytic</note>
    </ligand>
</feature>
<dbReference type="GO" id="GO:0008270">
    <property type="term" value="F:zinc ion binding"/>
    <property type="evidence" value="ECO:0007669"/>
    <property type="project" value="InterPro"/>
</dbReference>
<feature type="binding site" evidence="15">
    <location>
        <position position="201"/>
    </location>
    <ligand>
        <name>substrate</name>
    </ligand>
</feature>
<evidence type="ECO:0000313" key="18">
    <source>
        <dbReference type="EMBL" id="AQT67224.1"/>
    </source>
</evidence>
<dbReference type="STRING" id="1936003.STSP2_00367"/>
<dbReference type="InterPro" id="IPR016193">
    <property type="entry name" value="Cytidine_deaminase-like"/>
</dbReference>
<dbReference type="Pfam" id="PF00383">
    <property type="entry name" value="dCMP_cyt_deam_1"/>
    <property type="match status" value="1"/>
</dbReference>
<comment type="pathway">
    <text evidence="2 13">Cofactor biosynthesis; riboflavin biosynthesis; 5-amino-6-(D-ribitylamino)uracil from GTP: step 2/4.</text>
</comment>
<dbReference type="SUPFAM" id="SSF53927">
    <property type="entry name" value="Cytidine deaminase-like"/>
    <property type="match status" value="1"/>
</dbReference>
<keyword evidence="6 13" id="KW-0686">Riboflavin biosynthesis</keyword>
<dbReference type="SUPFAM" id="SSF53597">
    <property type="entry name" value="Dihydrofolate reductase-like"/>
    <property type="match status" value="1"/>
</dbReference>
<dbReference type="NCBIfam" id="TIGR00326">
    <property type="entry name" value="eubact_ribD"/>
    <property type="match status" value="1"/>
</dbReference>
<feature type="binding site" evidence="15">
    <location>
        <position position="238"/>
    </location>
    <ligand>
        <name>NADP(+)</name>
        <dbReference type="ChEBI" id="CHEBI:58349"/>
    </ligand>
</feature>
<dbReference type="PIRSF" id="PIRSF006769">
    <property type="entry name" value="RibD"/>
    <property type="match status" value="1"/>
</dbReference>
<comment type="function">
    <text evidence="1 13">Converts 2,5-diamino-6-(ribosylamino)-4(3h)-pyrimidinone 5'-phosphate into 5-amino-6-(ribosylamino)-2,4(1h,3h)-pyrimidinedione 5'-phosphate.</text>
</comment>
<feature type="binding site" evidence="16">
    <location>
        <position position="90"/>
    </location>
    <ligand>
        <name>Zn(2+)</name>
        <dbReference type="ChEBI" id="CHEBI:29105"/>
        <note>catalytic</note>
    </ligand>
</feature>
<gene>
    <name evidence="18" type="primary">ribD</name>
    <name evidence="18" type="ORF">STSP2_00367</name>
</gene>
<keyword evidence="12" id="KW-0511">Multifunctional enzyme</keyword>